<keyword evidence="1" id="KW-0472">Membrane</keyword>
<dbReference type="Proteomes" id="UP000215137">
    <property type="component" value="Chromosome"/>
</dbReference>
<organism evidence="2 3">
    <name type="scientific">Cytobacillus kochii</name>
    <dbReference type="NCBI Taxonomy" id="859143"/>
    <lineage>
        <taxon>Bacteria</taxon>
        <taxon>Bacillati</taxon>
        <taxon>Bacillota</taxon>
        <taxon>Bacilli</taxon>
        <taxon>Bacillales</taxon>
        <taxon>Bacillaceae</taxon>
        <taxon>Cytobacillus</taxon>
    </lineage>
</organism>
<evidence type="ECO:0000313" key="2">
    <source>
        <dbReference type="EMBL" id="ASV69607.1"/>
    </source>
</evidence>
<evidence type="ECO:0000313" key="3">
    <source>
        <dbReference type="Proteomes" id="UP000215137"/>
    </source>
</evidence>
<dbReference type="AlphaFoldDB" id="A0A248TN34"/>
<evidence type="ECO:0000256" key="1">
    <source>
        <dbReference type="SAM" id="Phobius"/>
    </source>
</evidence>
<name>A0A248TN34_9BACI</name>
<keyword evidence="1" id="KW-1133">Transmembrane helix</keyword>
<dbReference type="InterPro" id="IPR025143">
    <property type="entry name" value="DUF4083"/>
</dbReference>
<keyword evidence="1" id="KW-0812">Transmembrane</keyword>
<feature type="transmembrane region" description="Helical" evidence="1">
    <location>
        <begin position="6"/>
        <end position="30"/>
    </location>
</feature>
<dbReference type="KEGG" id="bko:CKF48_21230"/>
<evidence type="ECO:0008006" key="4">
    <source>
        <dbReference type="Google" id="ProtNLM"/>
    </source>
</evidence>
<dbReference type="EMBL" id="CP022983">
    <property type="protein sequence ID" value="ASV69607.1"/>
    <property type="molecule type" value="Genomic_DNA"/>
</dbReference>
<sequence>MTGDMVFQLILFLLLLAILFIFTAAVKFLFRKNSMKPNLEVEQKLDQIIELLQSEANKKR</sequence>
<gene>
    <name evidence="2" type="ORF">CKF48_21230</name>
</gene>
<keyword evidence="3" id="KW-1185">Reference proteome</keyword>
<protein>
    <recommendedName>
        <fullName evidence="4">DUF4083 domain-containing protein</fullName>
    </recommendedName>
</protein>
<dbReference type="Pfam" id="PF13314">
    <property type="entry name" value="DUF4083"/>
    <property type="match status" value="1"/>
</dbReference>
<reference evidence="2 3" key="1">
    <citation type="submission" date="2017-08" db="EMBL/GenBank/DDBJ databases">
        <title>Complete Genome Sequence of Bacillus kochii Oregon-R-modENCODE STRAIN BDGP4, isolated from Drosophila melanogaster gut.</title>
        <authorList>
            <person name="Wan K.H."/>
            <person name="Yu C."/>
            <person name="Park S."/>
            <person name="Hammonds A.S."/>
            <person name="Booth B.W."/>
            <person name="Celniker S.E."/>
        </authorList>
    </citation>
    <scope>NUCLEOTIDE SEQUENCE [LARGE SCALE GENOMIC DNA]</scope>
    <source>
        <strain evidence="2 3">BDGP4</strain>
    </source>
</reference>
<dbReference type="RefSeq" id="WP_095373171.1">
    <property type="nucleotide sequence ID" value="NZ_CP022983.1"/>
</dbReference>
<proteinExistence type="predicted"/>
<accession>A0A248TN34</accession>